<dbReference type="InParanoid" id="T1HQD8"/>
<name>T1HQD8_RHOPR</name>
<evidence type="ECO:0000313" key="2">
    <source>
        <dbReference type="Proteomes" id="UP000015103"/>
    </source>
</evidence>
<protein>
    <submittedName>
        <fullName evidence="1">Peptidase A9 domain-containing protein</fullName>
    </submittedName>
</protein>
<evidence type="ECO:0000313" key="1">
    <source>
        <dbReference type="EnsemblMetazoa" id="RPRC006262-PA"/>
    </source>
</evidence>
<dbReference type="GO" id="GO:0071897">
    <property type="term" value="P:DNA biosynthetic process"/>
    <property type="evidence" value="ECO:0007669"/>
    <property type="project" value="UniProtKB-ARBA"/>
</dbReference>
<dbReference type="EMBL" id="ACPB03032315">
    <property type="status" value="NOT_ANNOTATED_CDS"/>
    <property type="molecule type" value="Genomic_DNA"/>
</dbReference>
<sequence length="166" mass="18424">EKPGGVLGVLEPASQPDNGILIGRTLISAKTNTIPARLLNTKDFDQKLKKGTIIGRCEEVQMITGSEVPNANLVREQTAPGPGVVNEFIDSTIVELRPQVKEAAKKLLCKYHHVFSCVDNDLGRTKMVQHRINTGDHQPIKQAPRRIPLVKQQEVDQMIEDMKERG</sequence>
<dbReference type="SUPFAM" id="SSF56672">
    <property type="entry name" value="DNA/RNA polymerases"/>
    <property type="match status" value="1"/>
</dbReference>
<proteinExistence type="predicted"/>
<dbReference type="OMA" id="TIIGRCE"/>
<dbReference type="GO" id="GO:0004190">
    <property type="term" value="F:aspartic-type endopeptidase activity"/>
    <property type="evidence" value="ECO:0007669"/>
    <property type="project" value="InterPro"/>
</dbReference>
<dbReference type="Proteomes" id="UP000015103">
    <property type="component" value="Unassembled WGS sequence"/>
</dbReference>
<dbReference type="GO" id="GO:0006508">
    <property type="term" value="P:proteolysis"/>
    <property type="evidence" value="ECO:0007669"/>
    <property type="project" value="InterPro"/>
</dbReference>
<dbReference type="Pfam" id="PF03539">
    <property type="entry name" value="Spuma_A9PTase"/>
    <property type="match status" value="1"/>
</dbReference>
<dbReference type="InterPro" id="IPR043502">
    <property type="entry name" value="DNA/RNA_pol_sf"/>
</dbReference>
<keyword evidence="2" id="KW-1185">Reference proteome</keyword>
<dbReference type="EnsemblMetazoa" id="RPRC006262-RA">
    <property type="protein sequence ID" value="RPRC006262-PA"/>
    <property type="gene ID" value="RPRC006262"/>
</dbReference>
<dbReference type="AlphaFoldDB" id="T1HQD8"/>
<dbReference type="HOGENOM" id="CLU_1606826_0_0_1"/>
<dbReference type="InterPro" id="IPR001641">
    <property type="entry name" value="Spumavirus_A9"/>
</dbReference>
<reference evidence="1" key="1">
    <citation type="submission" date="2015-05" db="UniProtKB">
        <authorList>
            <consortium name="EnsemblMetazoa"/>
        </authorList>
    </citation>
    <scope>IDENTIFICATION</scope>
</reference>
<accession>T1HQD8</accession>
<dbReference type="STRING" id="13249.T1HQD8"/>
<organism evidence="1 2">
    <name type="scientific">Rhodnius prolixus</name>
    <name type="common">Triatomid bug</name>
    <dbReference type="NCBI Taxonomy" id="13249"/>
    <lineage>
        <taxon>Eukaryota</taxon>
        <taxon>Metazoa</taxon>
        <taxon>Ecdysozoa</taxon>
        <taxon>Arthropoda</taxon>
        <taxon>Hexapoda</taxon>
        <taxon>Insecta</taxon>
        <taxon>Pterygota</taxon>
        <taxon>Neoptera</taxon>
        <taxon>Paraneoptera</taxon>
        <taxon>Hemiptera</taxon>
        <taxon>Heteroptera</taxon>
        <taxon>Panheteroptera</taxon>
        <taxon>Cimicomorpha</taxon>
        <taxon>Reduviidae</taxon>
        <taxon>Triatominae</taxon>
        <taxon>Rhodnius</taxon>
    </lineage>
</organism>
<dbReference type="VEuPathDB" id="VectorBase:RPRC006262"/>